<reference evidence="3 4" key="1">
    <citation type="submission" date="2024-06" db="EMBL/GenBank/DDBJ databases">
        <title>The Natural Products Discovery Center: Release of the First 8490 Sequenced Strains for Exploring Actinobacteria Biosynthetic Diversity.</title>
        <authorList>
            <person name="Kalkreuter E."/>
            <person name="Kautsar S.A."/>
            <person name="Yang D."/>
            <person name="Bader C.D."/>
            <person name="Teijaro C.N."/>
            <person name="Fluegel L."/>
            <person name="Davis C.M."/>
            <person name="Simpson J.R."/>
            <person name="Lauterbach L."/>
            <person name="Steele A.D."/>
            <person name="Gui C."/>
            <person name="Meng S."/>
            <person name="Li G."/>
            <person name="Viehrig K."/>
            <person name="Ye F."/>
            <person name="Su P."/>
            <person name="Kiefer A.F."/>
            <person name="Nichols A."/>
            <person name="Cepeda A.J."/>
            <person name="Yan W."/>
            <person name="Fan B."/>
            <person name="Jiang Y."/>
            <person name="Adhikari A."/>
            <person name="Zheng C.-J."/>
            <person name="Schuster L."/>
            <person name="Cowan T.M."/>
            <person name="Smanski M.J."/>
            <person name="Chevrette M.G."/>
            <person name="De Carvalho L.P.S."/>
            <person name="Shen B."/>
        </authorList>
    </citation>
    <scope>NUCLEOTIDE SEQUENCE [LARGE SCALE GENOMIC DNA]</scope>
    <source>
        <strain evidence="3 4">NPDC033039</strain>
    </source>
</reference>
<gene>
    <name evidence="3" type="ORF">AB0E61_01485</name>
</gene>
<evidence type="ECO:0000259" key="2">
    <source>
        <dbReference type="Pfam" id="PF25547"/>
    </source>
</evidence>
<protein>
    <recommendedName>
        <fullName evidence="2">Outer membrane channel protein CpnT-like N-terminal domain-containing protein</fullName>
    </recommendedName>
</protein>
<dbReference type="InterPro" id="IPR036689">
    <property type="entry name" value="ESAT-6-like_sf"/>
</dbReference>
<dbReference type="Pfam" id="PF25547">
    <property type="entry name" value="WXG100_2"/>
    <property type="match status" value="1"/>
</dbReference>
<evidence type="ECO:0000313" key="3">
    <source>
        <dbReference type="EMBL" id="MEU3708757.1"/>
    </source>
</evidence>
<dbReference type="RefSeq" id="WP_030279438.1">
    <property type="nucleotide sequence ID" value="NZ_JBEZVI010000001.1"/>
</dbReference>
<feature type="domain" description="Outer membrane channel protein CpnT-like N-terminal" evidence="2">
    <location>
        <begin position="64"/>
        <end position="162"/>
    </location>
</feature>
<evidence type="ECO:0000256" key="1">
    <source>
        <dbReference type="SAM" id="MobiDB-lite"/>
    </source>
</evidence>
<name>A0ABV2YSM9_9ACTN</name>
<evidence type="ECO:0000313" key="4">
    <source>
        <dbReference type="Proteomes" id="UP001550853"/>
    </source>
</evidence>
<proteinExistence type="predicted"/>
<dbReference type="Gene3D" id="1.10.287.1060">
    <property type="entry name" value="ESAT-6-like"/>
    <property type="match status" value="1"/>
</dbReference>
<feature type="region of interest" description="Disordered" evidence="1">
    <location>
        <begin position="284"/>
        <end position="312"/>
    </location>
</feature>
<comment type="caution">
    <text evidence="3">The sequence shown here is derived from an EMBL/GenBank/DDBJ whole genome shotgun (WGS) entry which is preliminary data.</text>
</comment>
<dbReference type="Proteomes" id="UP001550853">
    <property type="component" value="Unassembled WGS sequence"/>
</dbReference>
<sequence>MTATDAYAWVNKEIEKLPDIEQIHNNEEHGLDSGLDDAIRWFLDKVGLMDKLEQVTGMPTQLTLAAQEWKAQGEALHRVSAELRSGARRLPEQWEGDASEGFGHSMGKIIDALDDTGKDMGKTAQILSQAAKESKFAEDSIVAIIREAIEWAAMTLAAMVVTDILTLGLATVVDGLVAEAEVAVFLARVEKVSAELAKTLRELMKAVKEFKSGAKSFNEARKAAGTLRKLGGPMGKGAFRSKDWWAHHIASGQIAKHGSKPLINEVTGLTGDYKTPAEDAIKHFGGEALDDKGPQEPEPYHVPKRSIEDTFG</sequence>
<keyword evidence="4" id="KW-1185">Reference proteome</keyword>
<accession>A0ABV2YSM9</accession>
<dbReference type="InterPro" id="IPR057746">
    <property type="entry name" value="CpnT-like_N"/>
</dbReference>
<organism evidence="3 4">
    <name type="scientific">Streptomyces catenulae</name>
    <dbReference type="NCBI Taxonomy" id="66875"/>
    <lineage>
        <taxon>Bacteria</taxon>
        <taxon>Bacillati</taxon>
        <taxon>Actinomycetota</taxon>
        <taxon>Actinomycetes</taxon>
        <taxon>Kitasatosporales</taxon>
        <taxon>Streptomycetaceae</taxon>
        <taxon>Streptomyces</taxon>
    </lineage>
</organism>
<dbReference type="SUPFAM" id="SSF140453">
    <property type="entry name" value="EsxAB dimer-like"/>
    <property type="match status" value="1"/>
</dbReference>
<dbReference type="EMBL" id="JBEZVI010000001">
    <property type="protein sequence ID" value="MEU3708757.1"/>
    <property type="molecule type" value="Genomic_DNA"/>
</dbReference>